<reference evidence="3" key="1">
    <citation type="submission" date="2021-02" db="EMBL/GenBank/DDBJ databases">
        <authorList>
            <person name="Nowell W R."/>
        </authorList>
    </citation>
    <scope>NUCLEOTIDE SEQUENCE</scope>
</reference>
<dbReference type="Proteomes" id="UP000663866">
    <property type="component" value="Unassembled WGS sequence"/>
</dbReference>
<name>A0A819AQG6_9BILA</name>
<dbReference type="EMBL" id="CAJNRF010000007">
    <property type="protein sequence ID" value="CAF1927753.1"/>
    <property type="molecule type" value="Genomic_DNA"/>
</dbReference>
<dbReference type="EMBL" id="CAJOBG010000272">
    <property type="protein sequence ID" value="CAF3789464.1"/>
    <property type="molecule type" value="Genomic_DNA"/>
</dbReference>
<dbReference type="Proteomes" id="UP000663856">
    <property type="component" value="Unassembled WGS sequence"/>
</dbReference>
<sequence length="78" mass="8855">MKSTLVVRLTTITCLVFLLFTIVLSASGASDSKAESNVRVVRSTNNESEDDLMKYCQHFCSNNLLFKKGKEKEKYFIL</sequence>
<feature type="signal peptide" evidence="1">
    <location>
        <begin position="1"/>
        <end position="28"/>
    </location>
</feature>
<protein>
    <submittedName>
        <fullName evidence="3">Uncharacterized protein</fullName>
    </submittedName>
</protein>
<evidence type="ECO:0000313" key="4">
    <source>
        <dbReference type="Proteomes" id="UP000663866"/>
    </source>
</evidence>
<comment type="caution">
    <text evidence="3">The sequence shown here is derived from an EMBL/GenBank/DDBJ whole genome shotgun (WGS) entry which is preliminary data.</text>
</comment>
<accession>A0A819AQG6</accession>
<evidence type="ECO:0000313" key="2">
    <source>
        <dbReference type="EMBL" id="CAF1927753.1"/>
    </source>
</evidence>
<proteinExistence type="predicted"/>
<evidence type="ECO:0000313" key="3">
    <source>
        <dbReference type="EMBL" id="CAF3789464.1"/>
    </source>
</evidence>
<dbReference type="AlphaFoldDB" id="A0A819AQG6"/>
<gene>
    <name evidence="3" type="ORF">OVN521_LOCUS3219</name>
    <name evidence="2" type="ORF">WKI299_LOCUS108</name>
</gene>
<feature type="chain" id="PRO_5036415249" evidence="1">
    <location>
        <begin position="29"/>
        <end position="78"/>
    </location>
</feature>
<keyword evidence="4" id="KW-1185">Reference proteome</keyword>
<organism evidence="3 4">
    <name type="scientific">Rotaria magnacalcarata</name>
    <dbReference type="NCBI Taxonomy" id="392030"/>
    <lineage>
        <taxon>Eukaryota</taxon>
        <taxon>Metazoa</taxon>
        <taxon>Spiralia</taxon>
        <taxon>Gnathifera</taxon>
        <taxon>Rotifera</taxon>
        <taxon>Eurotatoria</taxon>
        <taxon>Bdelloidea</taxon>
        <taxon>Philodinida</taxon>
        <taxon>Philodinidae</taxon>
        <taxon>Rotaria</taxon>
    </lineage>
</organism>
<keyword evidence="1" id="KW-0732">Signal</keyword>
<evidence type="ECO:0000256" key="1">
    <source>
        <dbReference type="SAM" id="SignalP"/>
    </source>
</evidence>